<dbReference type="OrthoDB" id="37025at2157"/>
<reference evidence="2" key="1">
    <citation type="journal article" date="2021" name="Environ. Microbiol.">
        <title>New insights into the diversity and evolution of the archaeal mobilome from three complete genomes of Saccharolobus shibatae.</title>
        <authorList>
            <person name="Medvedeva S."/>
            <person name="Brandt D."/>
            <person name="Cvirkaite-Krupovic V."/>
            <person name="Liu Y."/>
            <person name="Severinov K."/>
            <person name="Ishino S."/>
            <person name="Ishino Y."/>
            <person name="Prangishvili D."/>
            <person name="Kalinowski J."/>
            <person name="Krupovic M."/>
        </authorList>
    </citation>
    <scope>NUCLEOTIDE SEQUENCE</scope>
    <source>
        <strain evidence="2">B12</strain>
    </source>
</reference>
<dbReference type="Proteomes" id="UP000694018">
    <property type="component" value="Chromosome"/>
</dbReference>
<proteinExistence type="predicted"/>
<evidence type="ECO:0000313" key="2">
    <source>
        <dbReference type="EMBL" id="QXJ28266.1"/>
    </source>
</evidence>
<organism evidence="2 3">
    <name type="scientific">Saccharolobus shibatae (strain ATCC 51178 / DSM 5389 / JCM 8931 / NBRC 15437 / B12)</name>
    <name type="common">Sulfolobus shibatae</name>
    <dbReference type="NCBI Taxonomy" id="523848"/>
    <lineage>
        <taxon>Archaea</taxon>
        <taxon>Thermoproteota</taxon>
        <taxon>Thermoprotei</taxon>
        <taxon>Sulfolobales</taxon>
        <taxon>Sulfolobaceae</taxon>
        <taxon>Saccharolobus</taxon>
    </lineage>
</organism>
<evidence type="ECO:0000256" key="1">
    <source>
        <dbReference type="SAM" id="Phobius"/>
    </source>
</evidence>
<protein>
    <recommendedName>
        <fullName evidence="4">Transport protein</fullName>
    </recommendedName>
</protein>
<dbReference type="GeneID" id="65562724"/>
<feature type="transmembrane region" description="Helical" evidence="1">
    <location>
        <begin position="209"/>
        <end position="227"/>
    </location>
</feature>
<dbReference type="EMBL" id="CP077717">
    <property type="protein sequence ID" value="QXJ28266.1"/>
    <property type="molecule type" value="Genomic_DNA"/>
</dbReference>
<gene>
    <name evidence="2" type="ORF">J5U23_01135</name>
</gene>
<sequence length="329" mass="36458">MLGSKVKSFTLPIISYAVPTFVLVYPSFFVSWLSNSMHLAYWEVFAIIALPFLGRIIGSFMYQLFRGSVVSYCFPLLGFLVVLQNFLGALIFVRFLVGVIFGLLTSYAVESAVRSGRNVLVGFTTAGWSIGWVISYLVYSLLKNWNVITISGILIMFLALFELNKEKFRERSGSSVSFPRLTSILIYISALTPAFILQVMPSFLEAIKLTWLILPSYLLSIPTYVLLPMISGKVGIRKVLVISSIIVILSSIITFILLPTMVIVFTSVGLGILGITPKYLAIRGEDPKRMGLALNIGSVMGLIVPVLYALMPFSSEFLLSILMVLMLLI</sequence>
<keyword evidence="1" id="KW-0812">Transmembrane</keyword>
<evidence type="ECO:0008006" key="4">
    <source>
        <dbReference type="Google" id="ProtNLM"/>
    </source>
</evidence>
<dbReference type="RefSeq" id="WP_218261393.1">
    <property type="nucleotide sequence ID" value="NZ_CP077717.1"/>
</dbReference>
<keyword evidence="1" id="KW-1133">Transmembrane helix</keyword>
<dbReference type="AlphaFoldDB" id="A0A8F5BN00"/>
<feature type="transmembrane region" description="Helical" evidence="1">
    <location>
        <begin position="39"/>
        <end position="57"/>
    </location>
</feature>
<feature type="transmembrane region" description="Helical" evidence="1">
    <location>
        <begin position="145"/>
        <end position="163"/>
    </location>
</feature>
<feature type="transmembrane region" description="Helical" evidence="1">
    <location>
        <begin position="12"/>
        <end position="33"/>
    </location>
</feature>
<name>A0A8F5BN00_SACSH</name>
<feature type="transmembrane region" description="Helical" evidence="1">
    <location>
        <begin position="184"/>
        <end position="203"/>
    </location>
</feature>
<feature type="transmembrane region" description="Helical" evidence="1">
    <location>
        <begin position="119"/>
        <end position="139"/>
    </location>
</feature>
<feature type="transmembrane region" description="Helical" evidence="1">
    <location>
        <begin position="239"/>
        <end position="257"/>
    </location>
</feature>
<feature type="transmembrane region" description="Helical" evidence="1">
    <location>
        <begin position="302"/>
        <end position="328"/>
    </location>
</feature>
<evidence type="ECO:0000313" key="3">
    <source>
        <dbReference type="Proteomes" id="UP000694018"/>
    </source>
</evidence>
<feature type="transmembrane region" description="Helical" evidence="1">
    <location>
        <begin position="263"/>
        <end position="281"/>
    </location>
</feature>
<dbReference type="KEGG" id="sshi:J5U23_01135"/>
<accession>A0A8F5BN00</accession>
<keyword evidence="1" id="KW-0472">Membrane</keyword>